<dbReference type="AlphaFoldDB" id="A0A2Z7DDH2"/>
<name>A0A2Z7DDH2_9LAMI</name>
<reference evidence="2 3" key="1">
    <citation type="journal article" date="2015" name="Proc. Natl. Acad. Sci. U.S.A.">
        <title>The resurrection genome of Boea hygrometrica: A blueprint for survival of dehydration.</title>
        <authorList>
            <person name="Xiao L."/>
            <person name="Yang G."/>
            <person name="Zhang L."/>
            <person name="Yang X."/>
            <person name="Zhao S."/>
            <person name="Ji Z."/>
            <person name="Zhou Q."/>
            <person name="Hu M."/>
            <person name="Wang Y."/>
            <person name="Chen M."/>
            <person name="Xu Y."/>
            <person name="Jin H."/>
            <person name="Xiao X."/>
            <person name="Hu G."/>
            <person name="Bao F."/>
            <person name="Hu Y."/>
            <person name="Wan P."/>
            <person name="Li L."/>
            <person name="Deng X."/>
            <person name="Kuang T."/>
            <person name="Xiang C."/>
            <person name="Zhu J.K."/>
            <person name="Oliver M.J."/>
            <person name="He Y."/>
        </authorList>
    </citation>
    <scope>NUCLEOTIDE SEQUENCE [LARGE SCALE GENOMIC DNA]</scope>
    <source>
        <strain evidence="3">cv. XS01</strain>
    </source>
</reference>
<proteinExistence type="predicted"/>
<sequence length="279" mass="31200">MGIDQLGFQSVQLGYLKILQMGNIDPNNTKAGKRIRGPSAITARCLSDKNNQSVTTLMIALYLSGMTHLSAGHNVALSQFYLNRSHQGTATSACSNFLPRWSRPTQQGLPWSSNPEAQTYRRKLYSTVVRTHKLTDSSRSLSNVDSSHLTGINRKSYSRLSSTPPSRSKQRRVTPNTAGTSLELKSRSSNVQEKTLLNCRENTQAHRFFALPLQRRLKPPNWYQSKELLKMSSTPPVSLQTTTEIDGNLPEKCSNEQYLSRVSLGKTMRKMSGSKYAKC</sequence>
<gene>
    <name evidence="2" type="ORF">F511_26118</name>
</gene>
<evidence type="ECO:0000313" key="2">
    <source>
        <dbReference type="EMBL" id="KZV56876.1"/>
    </source>
</evidence>
<organism evidence="2 3">
    <name type="scientific">Dorcoceras hygrometricum</name>
    <dbReference type="NCBI Taxonomy" id="472368"/>
    <lineage>
        <taxon>Eukaryota</taxon>
        <taxon>Viridiplantae</taxon>
        <taxon>Streptophyta</taxon>
        <taxon>Embryophyta</taxon>
        <taxon>Tracheophyta</taxon>
        <taxon>Spermatophyta</taxon>
        <taxon>Magnoliopsida</taxon>
        <taxon>eudicotyledons</taxon>
        <taxon>Gunneridae</taxon>
        <taxon>Pentapetalae</taxon>
        <taxon>asterids</taxon>
        <taxon>lamiids</taxon>
        <taxon>Lamiales</taxon>
        <taxon>Gesneriaceae</taxon>
        <taxon>Didymocarpoideae</taxon>
        <taxon>Trichosporeae</taxon>
        <taxon>Loxocarpinae</taxon>
        <taxon>Dorcoceras</taxon>
    </lineage>
</organism>
<evidence type="ECO:0000313" key="3">
    <source>
        <dbReference type="Proteomes" id="UP000250235"/>
    </source>
</evidence>
<feature type="region of interest" description="Disordered" evidence="1">
    <location>
        <begin position="152"/>
        <end position="188"/>
    </location>
</feature>
<dbReference type="EMBL" id="KQ987756">
    <property type="protein sequence ID" value="KZV56876.1"/>
    <property type="molecule type" value="Genomic_DNA"/>
</dbReference>
<keyword evidence="3" id="KW-1185">Reference proteome</keyword>
<accession>A0A2Z7DDH2</accession>
<evidence type="ECO:0000256" key="1">
    <source>
        <dbReference type="SAM" id="MobiDB-lite"/>
    </source>
</evidence>
<feature type="compositionally biased region" description="Polar residues" evidence="1">
    <location>
        <begin position="152"/>
        <end position="180"/>
    </location>
</feature>
<protein>
    <submittedName>
        <fullName evidence="2">Uncharacterized protein</fullName>
    </submittedName>
</protein>
<dbReference type="Proteomes" id="UP000250235">
    <property type="component" value="Unassembled WGS sequence"/>
</dbReference>